<reference evidence="2" key="2">
    <citation type="submission" date="2020-02" db="EMBL/GenBank/DDBJ databases">
        <title>Flavobacterium profundi sp. nov., isolated from a deep-sea seamount.</title>
        <authorList>
            <person name="Zhang D.-C."/>
        </authorList>
    </citation>
    <scope>NUCLEOTIDE SEQUENCE</scope>
    <source>
        <strain evidence="2">EC11</strain>
    </source>
</reference>
<evidence type="ECO:0000256" key="1">
    <source>
        <dbReference type="SAM" id="SignalP"/>
    </source>
</evidence>
<organism evidence="2 3">
    <name type="scientific">Flavobacterium jejuense</name>
    <dbReference type="NCBI Taxonomy" id="1544455"/>
    <lineage>
        <taxon>Bacteria</taxon>
        <taxon>Pseudomonadati</taxon>
        <taxon>Bacteroidota</taxon>
        <taxon>Flavobacteriia</taxon>
        <taxon>Flavobacteriales</taxon>
        <taxon>Flavobacteriaceae</taxon>
        <taxon>Flavobacterium</taxon>
    </lineage>
</organism>
<evidence type="ECO:0000313" key="3">
    <source>
        <dbReference type="Proteomes" id="UP000817854"/>
    </source>
</evidence>
<feature type="signal peptide" evidence="1">
    <location>
        <begin position="1"/>
        <end position="23"/>
    </location>
</feature>
<gene>
    <name evidence="2" type="ORF">FIA58_014590</name>
</gene>
<dbReference type="Proteomes" id="UP000817854">
    <property type="component" value="Unassembled WGS sequence"/>
</dbReference>
<dbReference type="RefSeq" id="WP_140963222.1">
    <property type="nucleotide sequence ID" value="NZ_VEVQ02000009.1"/>
</dbReference>
<keyword evidence="3" id="KW-1185">Reference proteome</keyword>
<accession>A0ABX0IYW7</accession>
<dbReference type="EMBL" id="VEVQ02000009">
    <property type="protein sequence ID" value="NHN26910.1"/>
    <property type="molecule type" value="Genomic_DNA"/>
</dbReference>
<protein>
    <recommendedName>
        <fullName evidence="4">Outer membrane protein beta-barrel domain-containing protein</fullName>
    </recommendedName>
</protein>
<evidence type="ECO:0008006" key="4">
    <source>
        <dbReference type="Google" id="ProtNLM"/>
    </source>
</evidence>
<keyword evidence="1" id="KW-0732">Signal</keyword>
<proteinExistence type="predicted"/>
<comment type="caution">
    <text evidence="2">The sequence shown here is derived from an EMBL/GenBank/DDBJ whole genome shotgun (WGS) entry which is preliminary data.</text>
</comment>
<evidence type="ECO:0000313" key="2">
    <source>
        <dbReference type="EMBL" id="NHN26910.1"/>
    </source>
</evidence>
<reference evidence="2" key="1">
    <citation type="submission" date="2019-05" db="EMBL/GenBank/DDBJ databases">
        <authorList>
            <person name="Lianzixin W."/>
        </authorList>
    </citation>
    <scope>NUCLEOTIDE SEQUENCE</scope>
    <source>
        <strain evidence="2">EC11</strain>
    </source>
</reference>
<sequence length="177" mass="20009">MKKIFKIVLISSLLLGTCAKTFSQNQGDNYNRKFKLGIGVSTGLPFNDPYNFNLGGDLRLQYNLSETYSLTFTTGFNNLFVKDDNTDLSYIPIKIGYKSFIFKNEFYVMGEVGVAFSVTKEYDTNSLLFSPSVGYATKYVDISVRYEFLKDFPVIKDNAVDDGLGQVMLRLAYGFDL</sequence>
<feature type="chain" id="PRO_5046206729" description="Outer membrane protein beta-barrel domain-containing protein" evidence="1">
    <location>
        <begin position="24"/>
        <end position="177"/>
    </location>
</feature>
<name>A0ABX0IYW7_9FLAO</name>